<dbReference type="Proteomes" id="UP001439875">
    <property type="component" value="Unassembled WGS sequence"/>
</dbReference>
<organism evidence="1 2">
    <name type="scientific">Robertmurraya yapensis</name>
    <name type="common">ex Hitch et al 2024</name>
    <dbReference type="NCBI Taxonomy" id="3133160"/>
    <lineage>
        <taxon>Bacteria</taxon>
        <taxon>Bacillati</taxon>
        <taxon>Bacillota</taxon>
        <taxon>Bacilli</taxon>
        <taxon>Bacillales</taxon>
        <taxon>Bacillaceae</taxon>
        <taxon>Robertmurraya</taxon>
    </lineage>
</organism>
<evidence type="ECO:0000313" key="1">
    <source>
        <dbReference type="EMBL" id="MEQ2528636.1"/>
    </source>
</evidence>
<dbReference type="EMBL" id="JBBMEW010000020">
    <property type="protein sequence ID" value="MEQ2528636.1"/>
    <property type="molecule type" value="Genomic_DNA"/>
</dbReference>
<reference evidence="1" key="1">
    <citation type="submission" date="2024-03" db="EMBL/GenBank/DDBJ databases">
        <title>Human intestinal bacterial collection.</title>
        <authorList>
            <person name="Pauvert C."/>
            <person name="Hitch T.C.A."/>
            <person name="Clavel T."/>
        </authorList>
    </citation>
    <scope>NUCLEOTIDE SEQUENCE</scope>
    <source>
        <strain evidence="1">CLA-AA-H227</strain>
    </source>
</reference>
<proteinExistence type="predicted"/>
<accession>A0ACC6SFH7</accession>
<gene>
    <name evidence="1" type="ORF">WMO40_18285</name>
</gene>
<protein>
    <submittedName>
        <fullName evidence="1">YppE family protein</fullName>
    </submittedName>
</protein>
<name>A0ACC6SFH7_9BACI</name>
<keyword evidence="2" id="KW-1185">Reference proteome</keyword>
<comment type="caution">
    <text evidence="1">The sequence shown here is derived from an EMBL/GenBank/DDBJ whole genome shotgun (WGS) entry which is preliminary data.</text>
</comment>
<sequence length="121" mass="14157">MEQNVTLLTLTKKLLDYMEFISNKYDEVKISGVRGDFFTEVKPFADEVKEINDKWSELASSWIASNRPKNLHVKQIESSTEQIEMLSVQAFYPETSKTRFINYVQSVRFILTTLIVQLEKQ</sequence>
<evidence type="ECO:0000313" key="2">
    <source>
        <dbReference type="Proteomes" id="UP001439875"/>
    </source>
</evidence>